<dbReference type="Pfam" id="PF13377">
    <property type="entry name" value="Peripla_BP_3"/>
    <property type="match status" value="1"/>
</dbReference>
<dbReference type="GO" id="GO:0000976">
    <property type="term" value="F:transcription cis-regulatory region binding"/>
    <property type="evidence" value="ECO:0007669"/>
    <property type="project" value="TreeGrafter"/>
</dbReference>
<reference evidence="5 6" key="1">
    <citation type="submission" date="2019-04" db="EMBL/GenBank/DDBJ databases">
        <title>Rhizobium terrae sp. nov., isolated from a paddy soil.</title>
        <authorList>
            <person name="Lin S.-Y."/>
            <person name="Hameed A."/>
            <person name="Huang H.-I."/>
            <person name="Young C.-C."/>
        </authorList>
    </citation>
    <scope>NUCLEOTIDE SEQUENCE [LARGE SCALE GENOMIC DNA]</scope>
    <source>
        <strain evidence="5 6">CC-HIH110</strain>
    </source>
</reference>
<dbReference type="Pfam" id="PF00356">
    <property type="entry name" value="LacI"/>
    <property type="match status" value="1"/>
</dbReference>
<dbReference type="PANTHER" id="PTHR30146:SF149">
    <property type="entry name" value="HTH-TYPE TRANSCRIPTIONAL REGULATOR EBGR"/>
    <property type="match status" value="1"/>
</dbReference>
<organism evidence="5 6">
    <name type="scientific">Allorhizobium terrae</name>
    <dbReference type="NCBI Taxonomy" id="1848972"/>
    <lineage>
        <taxon>Bacteria</taxon>
        <taxon>Pseudomonadati</taxon>
        <taxon>Pseudomonadota</taxon>
        <taxon>Alphaproteobacteria</taxon>
        <taxon>Hyphomicrobiales</taxon>
        <taxon>Rhizobiaceae</taxon>
        <taxon>Rhizobium/Agrobacterium group</taxon>
        <taxon>Allorhizobium</taxon>
    </lineage>
</organism>
<dbReference type="InterPro" id="IPR010982">
    <property type="entry name" value="Lambda_DNA-bd_dom_sf"/>
</dbReference>
<evidence type="ECO:0000313" key="6">
    <source>
        <dbReference type="Proteomes" id="UP000310754"/>
    </source>
</evidence>
<accession>A0A4V3W7R7</accession>
<proteinExistence type="predicted"/>
<dbReference type="CDD" id="cd01392">
    <property type="entry name" value="HTH_LacI"/>
    <property type="match status" value="1"/>
</dbReference>
<dbReference type="CDD" id="cd01544">
    <property type="entry name" value="PBP1_GalR"/>
    <property type="match status" value="1"/>
</dbReference>
<comment type="caution">
    <text evidence="5">The sequence shown here is derived from an EMBL/GenBank/DDBJ whole genome shotgun (WGS) entry which is preliminary data.</text>
</comment>
<keyword evidence="2 5" id="KW-0238">DNA-binding</keyword>
<dbReference type="Proteomes" id="UP000310754">
    <property type="component" value="Unassembled WGS sequence"/>
</dbReference>
<gene>
    <name evidence="5" type="ORF">E6C51_15735</name>
</gene>
<dbReference type="AlphaFoldDB" id="A0A4V3W7R7"/>
<evidence type="ECO:0000256" key="3">
    <source>
        <dbReference type="ARBA" id="ARBA00023163"/>
    </source>
</evidence>
<name>A0A4V3W7R7_9HYPH</name>
<dbReference type="Gene3D" id="3.40.50.2300">
    <property type="match status" value="2"/>
</dbReference>
<dbReference type="SUPFAM" id="SSF53822">
    <property type="entry name" value="Periplasmic binding protein-like I"/>
    <property type="match status" value="1"/>
</dbReference>
<dbReference type="PANTHER" id="PTHR30146">
    <property type="entry name" value="LACI-RELATED TRANSCRIPTIONAL REPRESSOR"/>
    <property type="match status" value="1"/>
</dbReference>
<dbReference type="RefSeq" id="WP_190236659.1">
    <property type="nucleotide sequence ID" value="NZ_SSOA01000009.1"/>
</dbReference>
<dbReference type="InterPro" id="IPR000843">
    <property type="entry name" value="HTH_LacI"/>
</dbReference>
<dbReference type="EMBL" id="SSOA01000009">
    <property type="protein sequence ID" value="THF48350.1"/>
    <property type="molecule type" value="Genomic_DNA"/>
</dbReference>
<dbReference type="SMART" id="SM00354">
    <property type="entry name" value="HTH_LACI"/>
    <property type="match status" value="1"/>
</dbReference>
<feature type="domain" description="HTH lacI-type" evidence="4">
    <location>
        <begin position="2"/>
        <end position="57"/>
    </location>
</feature>
<keyword evidence="3" id="KW-0804">Transcription</keyword>
<evidence type="ECO:0000259" key="4">
    <source>
        <dbReference type="PROSITE" id="PS50932"/>
    </source>
</evidence>
<dbReference type="GO" id="GO:0003700">
    <property type="term" value="F:DNA-binding transcription factor activity"/>
    <property type="evidence" value="ECO:0007669"/>
    <property type="project" value="TreeGrafter"/>
</dbReference>
<dbReference type="SUPFAM" id="SSF47413">
    <property type="entry name" value="lambda repressor-like DNA-binding domains"/>
    <property type="match status" value="1"/>
</dbReference>
<evidence type="ECO:0000256" key="1">
    <source>
        <dbReference type="ARBA" id="ARBA00023015"/>
    </source>
</evidence>
<evidence type="ECO:0000313" key="5">
    <source>
        <dbReference type="EMBL" id="THF48350.1"/>
    </source>
</evidence>
<dbReference type="PROSITE" id="PS00356">
    <property type="entry name" value="HTH_LACI_1"/>
    <property type="match status" value="1"/>
</dbReference>
<dbReference type="InterPro" id="IPR046335">
    <property type="entry name" value="LacI/GalR-like_sensor"/>
</dbReference>
<protein>
    <submittedName>
        <fullName evidence="5">LacI family DNA-binding transcriptional regulator</fullName>
    </submittedName>
</protein>
<dbReference type="InterPro" id="IPR028082">
    <property type="entry name" value="Peripla_BP_I"/>
</dbReference>
<keyword evidence="1" id="KW-0805">Transcription regulation</keyword>
<sequence>MVTLREIAKAVGVSSGTVSRVLNYDQTLSISESKRQAIIETAEALNYETPRSRNRRSNPYGLAPSPSGARAPIAIVHFLEPEDELADPYYVGVRLGIERRCNEHQLEIIKVLRTQDLKESKVLQSAGGMIVIGKHSLATMEDLIQSSRPIVFADINPRLDDYDCVLSDLGTATTKILNGLASAGYQHIGFIGSYGHLDQNAAVQSGRCEAYMDWHKTRGTFDPRLMAPGYQQNTDSRSLRLETGYEQTQLLLKLDPKPDVILCANDNMAIGAYRAIQEAGLAIPNDIALASFNDIPVTQFLNPPLSSMHIPGEHIGETAVDLLVERLSGRDYTKHVIIPTKMQWRGSCRPPVVAET</sequence>
<evidence type="ECO:0000256" key="2">
    <source>
        <dbReference type="ARBA" id="ARBA00023125"/>
    </source>
</evidence>
<dbReference type="PROSITE" id="PS50932">
    <property type="entry name" value="HTH_LACI_2"/>
    <property type="match status" value="1"/>
</dbReference>
<keyword evidence="6" id="KW-1185">Reference proteome</keyword>
<dbReference type="Gene3D" id="1.10.260.40">
    <property type="entry name" value="lambda repressor-like DNA-binding domains"/>
    <property type="match status" value="1"/>
</dbReference>